<evidence type="ECO:0000313" key="2">
    <source>
        <dbReference type="Proteomes" id="UP000800092"/>
    </source>
</evidence>
<evidence type="ECO:0000313" key="1">
    <source>
        <dbReference type="EMBL" id="KAF2230239.1"/>
    </source>
</evidence>
<dbReference type="OrthoDB" id="62952at2759"/>
<dbReference type="EMBL" id="ML991845">
    <property type="protein sequence ID" value="KAF2230239.1"/>
    <property type="molecule type" value="Genomic_DNA"/>
</dbReference>
<dbReference type="Proteomes" id="UP000800092">
    <property type="component" value="Unassembled WGS sequence"/>
</dbReference>
<protein>
    <submittedName>
        <fullName evidence="1">Uncharacterized protein</fullName>
    </submittedName>
</protein>
<proteinExistence type="predicted"/>
<name>A0A6A6GX95_VIRVR</name>
<dbReference type="AlphaFoldDB" id="A0A6A6GX95"/>
<dbReference type="PANTHER" id="PTHR42085">
    <property type="entry name" value="F-BOX DOMAIN-CONTAINING PROTEIN"/>
    <property type="match status" value="1"/>
</dbReference>
<keyword evidence="2" id="KW-1185">Reference proteome</keyword>
<gene>
    <name evidence="1" type="ORF">EV356DRAFT_580206</name>
</gene>
<dbReference type="InterPro" id="IPR038883">
    <property type="entry name" value="AN11006-like"/>
</dbReference>
<organism evidence="1 2">
    <name type="scientific">Viridothelium virens</name>
    <name type="common">Speckled blister lichen</name>
    <name type="synonym">Trypethelium virens</name>
    <dbReference type="NCBI Taxonomy" id="1048519"/>
    <lineage>
        <taxon>Eukaryota</taxon>
        <taxon>Fungi</taxon>
        <taxon>Dikarya</taxon>
        <taxon>Ascomycota</taxon>
        <taxon>Pezizomycotina</taxon>
        <taxon>Dothideomycetes</taxon>
        <taxon>Dothideomycetes incertae sedis</taxon>
        <taxon>Trypetheliales</taxon>
        <taxon>Trypetheliaceae</taxon>
        <taxon>Viridothelium</taxon>
    </lineage>
</organism>
<dbReference type="PANTHER" id="PTHR42085:SF1">
    <property type="entry name" value="F-BOX DOMAIN-CONTAINING PROTEIN"/>
    <property type="match status" value="1"/>
</dbReference>
<accession>A0A6A6GX95</accession>
<reference evidence="1" key="1">
    <citation type="journal article" date="2020" name="Stud. Mycol.">
        <title>101 Dothideomycetes genomes: a test case for predicting lifestyles and emergence of pathogens.</title>
        <authorList>
            <person name="Haridas S."/>
            <person name="Albert R."/>
            <person name="Binder M."/>
            <person name="Bloem J."/>
            <person name="Labutti K."/>
            <person name="Salamov A."/>
            <person name="Andreopoulos B."/>
            <person name="Baker S."/>
            <person name="Barry K."/>
            <person name="Bills G."/>
            <person name="Bluhm B."/>
            <person name="Cannon C."/>
            <person name="Castanera R."/>
            <person name="Culley D."/>
            <person name="Daum C."/>
            <person name="Ezra D."/>
            <person name="Gonzalez J."/>
            <person name="Henrissat B."/>
            <person name="Kuo A."/>
            <person name="Liang C."/>
            <person name="Lipzen A."/>
            <person name="Lutzoni F."/>
            <person name="Magnuson J."/>
            <person name="Mondo S."/>
            <person name="Nolan M."/>
            <person name="Ohm R."/>
            <person name="Pangilinan J."/>
            <person name="Park H.-J."/>
            <person name="Ramirez L."/>
            <person name="Alfaro M."/>
            <person name="Sun H."/>
            <person name="Tritt A."/>
            <person name="Yoshinaga Y."/>
            <person name="Zwiers L.-H."/>
            <person name="Turgeon B."/>
            <person name="Goodwin S."/>
            <person name="Spatafora J."/>
            <person name="Crous P."/>
            <person name="Grigoriev I."/>
        </authorList>
    </citation>
    <scope>NUCLEOTIDE SEQUENCE</scope>
    <source>
        <strain evidence="1">Tuck. ex Michener</strain>
    </source>
</reference>
<sequence length="314" mass="36233">MSLLDLYPHCSLSDMHHHLPLYAATLQQDRHTLMSDIGASLVEIRALATEEAINNAVGEKFQAKWRGEKQEQGNRSSKEGSCPFVDKLPVNLRNRIYEMALACKGPLRVIPRRRRFSSEFDWEAESLMWYASHLHASKDAPKSMLRHRSIRLNAGIFCVNKLIHEEALKVFYRLNIIRCDDSELATLWLHPKLMTYLHRLEVSFSSLDQLGIFRRREDWQSIVNVHALFRLADDAPRLQHIIVRVDEILPIPVGINLKESELKQLAWTFSSFLEAEGLSDPGGAECVARGRWRITAYPRLEFRHFRLAEVAIAQ</sequence>